<reference evidence="1 2" key="1">
    <citation type="submission" date="2018-10" db="EMBL/GenBank/DDBJ databases">
        <title>Genome Sequence of Cohnella sp.</title>
        <authorList>
            <person name="Srinivasan S."/>
            <person name="Kim M.K."/>
        </authorList>
    </citation>
    <scope>NUCLEOTIDE SEQUENCE [LARGE SCALE GENOMIC DNA]</scope>
    <source>
        <strain evidence="1 2">18JY8-7</strain>
    </source>
</reference>
<evidence type="ECO:0008006" key="3">
    <source>
        <dbReference type="Google" id="ProtNLM"/>
    </source>
</evidence>
<dbReference type="AlphaFoldDB" id="A0A3G3K345"/>
<dbReference type="Pfam" id="PF13671">
    <property type="entry name" value="AAA_33"/>
    <property type="match status" value="1"/>
</dbReference>
<evidence type="ECO:0000313" key="2">
    <source>
        <dbReference type="Proteomes" id="UP000269097"/>
    </source>
</evidence>
<dbReference type="EMBL" id="CP033433">
    <property type="protein sequence ID" value="AYQ74790.1"/>
    <property type="molecule type" value="Genomic_DNA"/>
</dbReference>
<name>A0A3G3K345_9BACL</name>
<dbReference type="Gene3D" id="3.40.50.300">
    <property type="entry name" value="P-loop containing nucleotide triphosphate hydrolases"/>
    <property type="match status" value="1"/>
</dbReference>
<proteinExistence type="predicted"/>
<accession>A0A3G3K345</accession>
<evidence type="ECO:0000313" key="1">
    <source>
        <dbReference type="EMBL" id="AYQ74790.1"/>
    </source>
</evidence>
<protein>
    <recommendedName>
        <fullName evidence="3">ATP-binding protein</fullName>
    </recommendedName>
</protein>
<sequence length="218" mass="24523">MSNDCAVDSLVIRWRKSRVELGNDGRLVFFVGGAGAGKTTLAKAVAAKRGAALFDMDTLLRPAAEALMTQAGLDPTDRDSAAYKKLCRDLGYKITMDAALENLSIGNDAFVIGPFTKELADPGWIVEQLSRLPEDTRMKSETKVVVVHLKDETAYRDRIQARSSDLDRWKLEHWDEFRQSLTLRRPAWEIPEGNILYVDNTELPFTDNADRIERFIFG</sequence>
<dbReference type="Proteomes" id="UP000269097">
    <property type="component" value="Chromosome"/>
</dbReference>
<organism evidence="1 2">
    <name type="scientific">Cohnella candidum</name>
    <dbReference type="NCBI Taxonomy" id="2674991"/>
    <lineage>
        <taxon>Bacteria</taxon>
        <taxon>Bacillati</taxon>
        <taxon>Bacillota</taxon>
        <taxon>Bacilli</taxon>
        <taxon>Bacillales</taxon>
        <taxon>Paenibacillaceae</taxon>
        <taxon>Cohnella</taxon>
    </lineage>
</organism>
<gene>
    <name evidence="1" type="ORF">EAV92_20890</name>
</gene>
<dbReference type="KEGG" id="coh:EAV92_20890"/>
<dbReference type="SUPFAM" id="SSF52540">
    <property type="entry name" value="P-loop containing nucleoside triphosphate hydrolases"/>
    <property type="match status" value="1"/>
</dbReference>
<keyword evidence="2" id="KW-1185">Reference proteome</keyword>
<dbReference type="InterPro" id="IPR027417">
    <property type="entry name" value="P-loop_NTPase"/>
</dbReference>